<dbReference type="PANTHER" id="PTHR42354:SF1">
    <property type="entry name" value="C2H2-TYPE DOMAIN-CONTAINING PROTEIN"/>
    <property type="match status" value="1"/>
</dbReference>
<dbReference type="PANTHER" id="PTHR42354">
    <property type="entry name" value="C2H2-TYPE DOMAIN-CONTAINING PROTEIN"/>
    <property type="match status" value="1"/>
</dbReference>
<protein>
    <submittedName>
        <fullName evidence="2">Uncharacterized protein</fullName>
    </submittedName>
</protein>
<comment type="caution">
    <text evidence="2">The sequence shown here is derived from an EMBL/GenBank/DDBJ whole genome shotgun (WGS) entry which is preliminary data.</text>
</comment>
<feature type="compositionally biased region" description="Basic and acidic residues" evidence="1">
    <location>
        <begin position="70"/>
        <end position="83"/>
    </location>
</feature>
<dbReference type="Proteomes" id="UP001305414">
    <property type="component" value="Unassembled WGS sequence"/>
</dbReference>
<accession>A0AAN7Z2A5</accession>
<sequence>MSNPWSLAGMIEEKRLKVTNPSGCASLCSTLINTFTASINLWDRMSERRKQKKKDSKQDDEIRQLKEQIAQVDKRSQKPEADNNCRVQDNGTGDDAGEALSRSLARSEALVRQEYNDGAGRLGKRFAMGDLITENQLQAQIITLQEALVNRQSLSHGDVQRLIAASLAARNGSLDALRQQYQRLSFEAPPQQPRSLTSTSHSTIDVGTGELFCKYSLTLQGTPGLPLSASFAPGGDGRCHHCGVQLDPETPDTYWHVEKRVAANTNDSKGDSTKEYHFDLGQRFIVKCHTERGQYACVLCRRYGEIDIVCRSVPTLVNHVSKEHTVWELDADPDLRKGVSLPKTLPPPQGQEKRYRLAR</sequence>
<evidence type="ECO:0000313" key="2">
    <source>
        <dbReference type="EMBL" id="KAK5627242.1"/>
    </source>
</evidence>
<organism evidence="2 3">
    <name type="scientific">Xylaria bambusicola</name>
    <dbReference type="NCBI Taxonomy" id="326684"/>
    <lineage>
        <taxon>Eukaryota</taxon>
        <taxon>Fungi</taxon>
        <taxon>Dikarya</taxon>
        <taxon>Ascomycota</taxon>
        <taxon>Pezizomycotina</taxon>
        <taxon>Sordariomycetes</taxon>
        <taxon>Xylariomycetidae</taxon>
        <taxon>Xylariales</taxon>
        <taxon>Xylariaceae</taxon>
        <taxon>Xylaria</taxon>
    </lineage>
</organism>
<reference evidence="2 3" key="1">
    <citation type="submission" date="2023-10" db="EMBL/GenBank/DDBJ databases">
        <title>Draft genome sequence of Xylaria bambusicola isolate GMP-LS, the root and basal stem rot pathogen of sugarcane in Indonesia.</title>
        <authorList>
            <person name="Selvaraj P."/>
            <person name="Muralishankar V."/>
            <person name="Muruganantham S."/>
            <person name="Sp S."/>
            <person name="Haryani S."/>
            <person name="Lau K.J.X."/>
            <person name="Naqvi N.I."/>
        </authorList>
    </citation>
    <scope>NUCLEOTIDE SEQUENCE [LARGE SCALE GENOMIC DNA]</scope>
    <source>
        <strain evidence="2">GMP-LS</strain>
    </source>
</reference>
<gene>
    <name evidence="2" type="ORF">RRF57_002957</name>
</gene>
<evidence type="ECO:0000256" key="1">
    <source>
        <dbReference type="SAM" id="MobiDB-lite"/>
    </source>
</evidence>
<feature type="region of interest" description="Disordered" evidence="1">
    <location>
        <begin position="337"/>
        <end position="359"/>
    </location>
</feature>
<name>A0AAN7Z2A5_9PEZI</name>
<keyword evidence="3" id="KW-1185">Reference proteome</keyword>
<dbReference type="AlphaFoldDB" id="A0AAN7Z2A5"/>
<proteinExistence type="predicted"/>
<dbReference type="EMBL" id="JAWHQM010000005">
    <property type="protein sequence ID" value="KAK5627242.1"/>
    <property type="molecule type" value="Genomic_DNA"/>
</dbReference>
<evidence type="ECO:0000313" key="3">
    <source>
        <dbReference type="Proteomes" id="UP001305414"/>
    </source>
</evidence>
<feature type="region of interest" description="Disordered" evidence="1">
    <location>
        <begin position="70"/>
        <end position="101"/>
    </location>
</feature>